<proteinExistence type="predicted"/>
<name>A0A0F9HCM1_9ZZZZ</name>
<sequence>MAHILKLAQRQAAGTVLITDLESGPYEQTRDTVMCKHCQKHWVPQPGSGKQRGYCMRCRGVTCGKEACETDCVPWELAIEIMEARGRVDRNIAAIRS</sequence>
<accession>A0A0F9HCM1</accession>
<evidence type="ECO:0000313" key="1">
    <source>
        <dbReference type="EMBL" id="KKL79435.1"/>
    </source>
</evidence>
<dbReference type="EMBL" id="LAZR01023173">
    <property type="protein sequence ID" value="KKL79435.1"/>
    <property type="molecule type" value="Genomic_DNA"/>
</dbReference>
<protein>
    <submittedName>
        <fullName evidence="1">Uncharacterized protein</fullName>
    </submittedName>
</protein>
<comment type="caution">
    <text evidence="1">The sequence shown here is derived from an EMBL/GenBank/DDBJ whole genome shotgun (WGS) entry which is preliminary data.</text>
</comment>
<dbReference type="AlphaFoldDB" id="A0A0F9HCM1"/>
<organism evidence="1">
    <name type="scientific">marine sediment metagenome</name>
    <dbReference type="NCBI Taxonomy" id="412755"/>
    <lineage>
        <taxon>unclassified sequences</taxon>
        <taxon>metagenomes</taxon>
        <taxon>ecological metagenomes</taxon>
    </lineage>
</organism>
<gene>
    <name evidence="1" type="ORF">LCGC14_2014890</name>
</gene>
<reference evidence="1" key="1">
    <citation type="journal article" date="2015" name="Nature">
        <title>Complex archaea that bridge the gap between prokaryotes and eukaryotes.</title>
        <authorList>
            <person name="Spang A."/>
            <person name="Saw J.H."/>
            <person name="Jorgensen S.L."/>
            <person name="Zaremba-Niedzwiedzka K."/>
            <person name="Martijn J."/>
            <person name="Lind A.E."/>
            <person name="van Eijk R."/>
            <person name="Schleper C."/>
            <person name="Guy L."/>
            <person name="Ettema T.J."/>
        </authorList>
    </citation>
    <scope>NUCLEOTIDE SEQUENCE</scope>
</reference>